<comment type="caution">
    <text evidence="1">The sequence shown here is derived from an EMBL/GenBank/DDBJ whole genome shotgun (WGS) entry which is preliminary data.</text>
</comment>
<reference evidence="2" key="1">
    <citation type="journal article" date="2019" name="Int. J. Syst. Evol. Microbiol.">
        <title>The Global Catalogue of Microorganisms (GCM) 10K type strain sequencing project: providing services to taxonomists for standard genome sequencing and annotation.</title>
        <authorList>
            <consortium name="The Broad Institute Genomics Platform"/>
            <consortium name="The Broad Institute Genome Sequencing Center for Infectious Disease"/>
            <person name="Wu L."/>
            <person name="Ma J."/>
        </authorList>
    </citation>
    <scope>NUCLEOTIDE SEQUENCE [LARGE SCALE GENOMIC DNA]</scope>
    <source>
        <strain evidence="2">NBRC 103166</strain>
    </source>
</reference>
<proteinExistence type="predicted"/>
<sequence>MVLLGVKMRKLDFIEKREIDYFIQVICDGSNQEALDIINEFESSLTGILSKADTSLPMKLHMIKGGLDILGFVSFSDYIHELSFLNVNCFSNEFEKLIFNGLGIYKDIITHTLSKKVNKSK</sequence>
<keyword evidence="2" id="KW-1185">Reference proteome</keyword>
<evidence type="ECO:0000313" key="1">
    <source>
        <dbReference type="EMBL" id="GLS91836.1"/>
    </source>
</evidence>
<dbReference type="EMBL" id="BSPQ01000015">
    <property type="protein sequence ID" value="GLS91836.1"/>
    <property type="molecule type" value="Genomic_DNA"/>
</dbReference>
<gene>
    <name evidence="1" type="ORF">GCM10007916_29060</name>
</gene>
<dbReference type="Proteomes" id="UP001157353">
    <property type="component" value="Unassembled WGS sequence"/>
</dbReference>
<accession>A0ABQ6E3C7</accession>
<name>A0ABQ6E3C7_9GAMM</name>
<protein>
    <recommendedName>
        <fullName evidence="3">HPt domain-containing protein</fullName>
    </recommendedName>
</protein>
<organism evidence="1 2">
    <name type="scientific">Psychromonas marina</name>
    <dbReference type="NCBI Taxonomy" id="88364"/>
    <lineage>
        <taxon>Bacteria</taxon>
        <taxon>Pseudomonadati</taxon>
        <taxon>Pseudomonadota</taxon>
        <taxon>Gammaproteobacteria</taxon>
        <taxon>Alteromonadales</taxon>
        <taxon>Psychromonadaceae</taxon>
        <taxon>Psychromonas</taxon>
    </lineage>
</organism>
<evidence type="ECO:0000313" key="2">
    <source>
        <dbReference type="Proteomes" id="UP001157353"/>
    </source>
</evidence>
<evidence type="ECO:0008006" key="3">
    <source>
        <dbReference type="Google" id="ProtNLM"/>
    </source>
</evidence>